<sequence>MPPAVRSRKLECGHCGARYRSTYRGRRPLCQSCQECSKRTNSLQTSSSPDTSFGKLPMDVLCSLMPHLLVGPSSIRLRAESFCWAQVLNRDRHCQFPQSAVPHVFEKAWVPTIRIKLVCKTLHRAVNEHMYNLLQPREICVRSAAKIQAAAKNRRYGIRYHSRIGYKYPRYMVTDWMSDDEADALEAYLWEEEMDETCPGWRYWPD</sequence>
<evidence type="ECO:0000313" key="1">
    <source>
        <dbReference type="EMBL" id="CAE2224627.1"/>
    </source>
</evidence>
<proteinExistence type="predicted"/>
<protein>
    <submittedName>
        <fullName evidence="1">Uncharacterized protein</fullName>
    </submittedName>
</protein>
<dbReference type="AlphaFoldDB" id="A0A7S4IBW5"/>
<reference evidence="1" key="1">
    <citation type="submission" date="2021-01" db="EMBL/GenBank/DDBJ databases">
        <authorList>
            <person name="Corre E."/>
            <person name="Pelletier E."/>
            <person name="Niang G."/>
            <person name="Scheremetjew M."/>
            <person name="Finn R."/>
            <person name="Kale V."/>
            <person name="Holt S."/>
            <person name="Cochrane G."/>
            <person name="Meng A."/>
            <person name="Brown T."/>
            <person name="Cohen L."/>
        </authorList>
    </citation>
    <scope>NUCLEOTIDE SEQUENCE</scope>
    <source>
        <strain evidence="1">UIO037</strain>
    </source>
</reference>
<organism evidence="1">
    <name type="scientific">Prymnesium polylepis</name>
    <dbReference type="NCBI Taxonomy" id="72548"/>
    <lineage>
        <taxon>Eukaryota</taxon>
        <taxon>Haptista</taxon>
        <taxon>Haptophyta</taxon>
        <taxon>Prymnesiophyceae</taxon>
        <taxon>Prymnesiales</taxon>
        <taxon>Prymnesiaceae</taxon>
        <taxon>Prymnesium</taxon>
    </lineage>
</organism>
<gene>
    <name evidence="1" type="ORF">CPOL0286_LOCUS9684</name>
</gene>
<dbReference type="EMBL" id="HBKO01021435">
    <property type="protein sequence ID" value="CAE2224627.1"/>
    <property type="molecule type" value="Transcribed_RNA"/>
</dbReference>
<name>A0A7S4IBW5_9EUKA</name>
<accession>A0A7S4IBW5</accession>